<reference evidence="1" key="1">
    <citation type="submission" date="2021-03" db="EMBL/GenBank/DDBJ databases">
        <authorList>
            <person name="Bekaert M."/>
        </authorList>
    </citation>
    <scope>NUCLEOTIDE SEQUENCE</scope>
</reference>
<dbReference type="OrthoDB" id="10583204at2759"/>
<keyword evidence="2" id="KW-1185">Reference proteome</keyword>
<gene>
    <name evidence="1" type="ORF">MEDL_49269</name>
</gene>
<dbReference type="AlphaFoldDB" id="A0A8S3TST3"/>
<proteinExistence type="predicted"/>
<dbReference type="Proteomes" id="UP000683360">
    <property type="component" value="Unassembled WGS sequence"/>
</dbReference>
<name>A0A8S3TST3_MYTED</name>
<dbReference type="EMBL" id="CAJPWZ010002367">
    <property type="protein sequence ID" value="CAG2236714.1"/>
    <property type="molecule type" value="Genomic_DNA"/>
</dbReference>
<accession>A0A8S3TST3</accession>
<protein>
    <submittedName>
        <fullName evidence="1">Uncharacterized protein</fullName>
    </submittedName>
</protein>
<organism evidence="1 2">
    <name type="scientific">Mytilus edulis</name>
    <name type="common">Blue mussel</name>
    <dbReference type="NCBI Taxonomy" id="6550"/>
    <lineage>
        <taxon>Eukaryota</taxon>
        <taxon>Metazoa</taxon>
        <taxon>Spiralia</taxon>
        <taxon>Lophotrochozoa</taxon>
        <taxon>Mollusca</taxon>
        <taxon>Bivalvia</taxon>
        <taxon>Autobranchia</taxon>
        <taxon>Pteriomorphia</taxon>
        <taxon>Mytilida</taxon>
        <taxon>Mytiloidea</taxon>
        <taxon>Mytilidae</taxon>
        <taxon>Mytilinae</taxon>
        <taxon>Mytilus</taxon>
    </lineage>
</organism>
<comment type="caution">
    <text evidence="1">The sequence shown here is derived from an EMBL/GenBank/DDBJ whole genome shotgun (WGS) entry which is preliminary data.</text>
</comment>
<evidence type="ECO:0000313" key="2">
    <source>
        <dbReference type="Proteomes" id="UP000683360"/>
    </source>
</evidence>
<evidence type="ECO:0000313" key="1">
    <source>
        <dbReference type="EMBL" id="CAG2236714.1"/>
    </source>
</evidence>
<sequence>MYVCVSGINKEETNESFFDYIEAKSRGYIHRSESLRTVDEPEHAVVVFAHRIDIAELKGATRGNLSLEFNEADPPRRIIARVIEVLKDTNVKITDSKVVISVMYNCEHGTFWDTNQHRVVIPGPFKPKVSDSYIRSFIIDIASVCNEQLAQHHAYLTFKDELYIECNIDQKDKAARCKVKDWKNLVQKALDEFVNNSVKSRHLQITSDTQGQLLEHIKKTKAQYKSEELKSYLP</sequence>